<proteinExistence type="predicted"/>
<organism evidence="1 2">
    <name type="scientific">Pelagimonas varians</name>
    <dbReference type="NCBI Taxonomy" id="696760"/>
    <lineage>
        <taxon>Bacteria</taxon>
        <taxon>Pseudomonadati</taxon>
        <taxon>Pseudomonadota</taxon>
        <taxon>Alphaproteobacteria</taxon>
        <taxon>Rhodobacterales</taxon>
        <taxon>Roseobacteraceae</taxon>
        <taxon>Pelagimonas</taxon>
    </lineage>
</organism>
<name>A0A238KSV9_9RHOB</name>
<dbReference type="EMBL" id="FXYH01000012">
    <property type="protein sequence ID" value="SMX45913.1"/>
    <property type="molecule type" value="Genomic_DNA"/>
</dbReference>
<evidence type="ECO:0000313" key="1">
    <source>
        <dbReference type="EMBL" id="SMX45913.1"/>
    </source>
</evidence>
<reference evidence="1 2" key="1">
    <citation type="submission" date="2017-05" db="EMBL/GenBank/DDBJ databases">
        <authorList>
            <person name="Song R."/>
            <person name="Chenine A.L."/>
            <person name="Ruprecht R.M."/>
        </authorList>
    </citation>
    <scope>NUCLEOTIDE SEQUENCE [LARGE SCALE GENOMIC DNA]</scope>
    <source>
        <strain evidence="1 2">CECT 8663</strain>
    </source>
</reference>
<protein>
    <submittedName>
        <fullName evidence="1">Uncharacterized protein</fullName>
    </submittedName>
</protein>
<dbReference type="Proteomes" id="UP000220836">
    <property type="component" value="Unassembled WGS sequence"/>
</dbReference>
<evidence type="ECO:0000313" key="2">
    <source>
        <dbReference type="Proteomes" id="UP000220836"/>
    </source>
</evidence>
<keyword evidence="2" id="KW-1185">Reference proteome</keyword>
<sequence length="86" mass="9675">MHGPFPMRVFEALTKTIHCGGIAPLTGDRKNACFGETEASRLQIELGPIIARSRRQDQGRKMRSRCARDILYVSRRSCCVPNNQLS</sequence>
<accession>A0A238KSV9</accession>
<gene>
    <name evidence="1" type="ORF">PEV8663_03145</name>
</gene>
<dbReference type="AlphaFoldDB" id="A0A238KSV9"/>